<gene>
    <name evidence="2" type="ORF">M569_03285</name>
</gene>
<proteinExistence type="predicted"/>
<dbReference type="EMBL" id="AUSU01001245">
    <property type="protein sequence ID" value="EPS71479.1"/>
    <property type="molecule type" value="Genomic_DNA"/>
</dbReference>
<evidence type="ECO:0000259" key="1">
    <source>
        <dbReference type="Pfam" id="PF04782"/>
    </source>
</evidence>
<dbReference type="PANTHER" id="PTHR21450:SF41">
    <property type="entry name" value="RNA POLYMERASE SUBUNIT BETA, PUTATIVE (DUF630 AND DUF632)-RELATED"/>
    <property type="match status" value="1"/>
</dbReference>
<dbReference type="OrthoDB" id="658187at2759"/>
<protein>
    <recommendedName>
        <fullName evidence="1">DUF632 domain-containing protein</fullName>
    </recommendedName>
</protein>
<dbReference type="Pfam" id="PF04782">
    <property type="entry name" value="DUF632"/>
    <property type="match status" value="1"/>
</dbReference>
<evidence type="ECO:0000313" key="3">
    <source>
        <dbReference type="Proteomes" id="UP000015453"/>
    </source>
</evidence>
<feature type="non-terminal residue" evidence="2">
    <location>
        <position position="182"/>
    </location>
</feature>
<dbReference type="PANTHER" id="PTHR21450">
    <property type="entry name" value="PROTEIN ALTERED PHOSPHATE STARVATION RESPONSE 1"/>
    <property type="match status" value="1"/>
</dbReference>
<feature type="non-terminal residue" evidence="2">
    <location>
        <position position="1"/>
    </location>
</feature>
<name>S8CVQ6_9LAMI</name>
<feature type="domain" description="DUF632" evidence="1">
    <location>
        <begin position="1"/>
        <end position="182"/>
    </location>
</feature>
<evidence type="ECO:0000313" key="2">
    <source>
        <dbReference type="EMBL" id="EPS71479.1"/>
    </source>
</evidence>
<sequence>EEKLRVVHQRKSKKFVSLDRKGAEAQRVDNTRTLLRSLSTKIDMAIQVVDRISRKINGLRDTELCPQLYDFIHGLTRMWKSMFESHRAQGEAIQVAKELDGTPRLDVIYQLENDLIDWATSFTHWFTAQRRYVQALNNWLLKCLLYIPEEEDTPDGPAPFSPGRLGAPPIFVICHQWSQSLD</sequence>
<reference evidence="2 3" key="1">
    <citation type="journal article" date="2013" name="BMC Genomics">
        <title>The miniature genome of a carnivorous plant Genlisea aurea contains a low number of genes and short non-coding sequences.</title>
        <authorList>
            <person name="Leushkin E.V."/>
            <person name="Sutormin R.A."/>
            <person name="Nabieva E.R."/>
            <person name="Penin A.A."/>
            <person name="Kondrashov A.S."/>
            <person name="Logacheva M.D."/>
        </authorList>
    </citation>
    <scope>NUCLEOTIDE SEQUENCE [LARGE SCALE GENOMIC DNA]</scope>
</reference>
<dbReference type="InterPro" id="IPR006867">
    <property type="entry name" value="DUF632"/>
</dbReference>
<accession>S8CVQ6</accession>
<dbReference type="Proteomes" id="UP000015453">
    <property type="component" value="Unassembled WGS sequence"/>
</dbReference>
<comment type="caution">
    <text evidence="2">The sequence shown here is derived from an EMBL/GenBank/DDBJ whole genome shotgun (WGS) entry which is preliminary data.</text>
</comment>
<keyword evidence="3" id="KW-1185">Reference proteome</keyword>
<dbReference type="AlphaFoldDB" id="S8CVQ6"/>
<organism evidence="2 3">
    <name type="scientific">Genlisea aurea</name>
    <dbReference type="NCBI Taxonomy" id="192259"/>
    <lineage>
        <taxon>Eukaryota</taxon>
        <taxon>Viridiplantae</taxon>
        <taxon>Streptophyta</taxon>
        <taxon>Embryophyta</taxon>
        <taxon>Tracheophyta</taxon>
        <taxon>Spermatophyta</taxon>
        <taxon>Magnoliopsida</taxon>
        <taxon>eudicotyledons</taxon>
        <taxon>Gunneridae</taxon>
        <taxon>Pentapetalae</taxon>
        <taxon>asterids</taxon>
        <taxon>lamiids</taxon>
        <taxon>Lamiales</taxon>
        <taxon>Lentibulariaceae</taxon>
        <taxon>Genlisea</taxon>
    </lineage>
</organism>